<keyword evidence="11" id="KW-1185">Reference proteome</keyword>
<gene>
    <name evidence="10" type="ORF">SCHCODRAFT_47380</name>
</gene>
<evidence type="ECO:0000313" key="11">
    <source>
        <dbReference type="Proteomes" id="UP000007431"/>
    </source>
</evidence>
<keyword evidence="3 9" id="KW-0964">Secreted</keyword>
<evidence type="ECO:0000256" key="1">
    <source>
        <dbReference type="ARBA" id="ARBA00004613"/>
    </source>
</evidence>
<evidence type="ECO:0000256" key="4">
    <source>
        <dbReference type="ARBA" id="ARBA00022729"/>
    </source>
</evidence>
<dbReference type="InParanoid" id="D8PLM0"/>
<feature type="chain" id="PRO_5029038338" description="Carboxylic ester hydrolase" evidence="9">
    <location>
        <begin position="21"/>
        <end position="296"/>
    </location>
</feature>
<keyword evidence="7 9" id="KW-0119">Carbohydrate metabolism</keyword>
<dbReference type="OrthoDB" id="2425929at2759"/>
<dbReference type="KEGG" id="scm:SCHCO_047380"/>
<dbReference type="VEuPathDB" id="FungiDB:SCHCODRAFT_047380"/>
<evidence type="ECO:0000256" key="5">
    <source>
        <dbReference type="ARBA" id="ARBA00022801"/>
    </source>
</evidence>
<dbReference type="GO" id="GO:0045493">
    <property type="term" value="P:xylan catabolic process"/>
    <property type="evidence" value="ECO:0007669"/>
    <property type="project" value="UniProtKB-UniRule"/>
</dbReference>
<evidence type="ECO:0000256" key="6">
    <source>
        <dbReference type="ARBA" id="ARBA00023180"/>
    </source>
</evidence>
<dbReference type="AlphaFoldDB" id="D8PLM0"/>
<name>D8PLM0_SCHCM</name>
<dbReference type="Gene3D" id="3.40.50.1820">
    <property type="entry name" value="alpha/beta hydrolase"/>
    <property type="match status" value="1"/>
</dbReference>
<dbReference type="NCBIfam" id="TIGR01840">
    <property type="entry name" value="esterase_phb"/>
    <property type="match status" value="1"/>
</dbReference>
<proteinExistence type="inferred from homology"/>
<keyword evidence="8 9" id="KW-0624">Polysaccharide degradation</keyword>
<dbReference type="RefSeq" id="XP_003037646.1">
    <property type="nucleotide sequence ID" value="XM_003037600.1"/>
</dbReference>
<dbReference type="InterPro" id="IPR010126">
    <property type="entry name" value="Esterase_phb"/>
</dbReference>
<dbReference type="EC" id="3.1.1.-" evidence="9"/>
<evidence type="ECO:0000313" key="10">
    <source>
        <dbReference type="EMBL" id="EFJ02744.1"/>
    </source>
</evidence>
<dbReference type="GeneID" id="9595009"/>
<organism evidence="11">
    <name type="scientific">Schizophyllum commune (strain H4-8 / FGSC 9210)</name>
    <name type="common">Split gill fungus</name>
    <dbReference type="NCBI Taxonomy" id="578458"/>
    <lineage>
        <taxon>Eukaryota</taxon>
        <taxon>Fungi</taxon>
        <taxon>Dikarya</taxon>
        <taxon>Basidiomycota</taxon>
        <taxon>Agaricomycotina</taxon>
        <taxon>Agaricomycetes</taxon>
        <taxon>Agaricomycetidae</taxon>
        <taxon>Agaricales</taxon>
        <taxon>Schizophyllaceae</taxon>
        <taxon>Schizophyllum</taxon>
    </lineage>
</organism>
<dbReference type="GO" id="GO:0005576">
    <property type="term" value="C:extracellular region"/>
    <property type="evidence" value="ECO:0007669"/>
    <property type="project" value="UniProtKB-SubCell"/>
</dbReference>
<keyword evidence="6" id="KW-0325">Glycoprotein</keyword>
<keyword evidence="5 9" id="KW-0378">Hydrolase</keyword>
<dbReference type="InterPro" id="IPR029058">
    <property type="entry name" value="AB_hydrolase_fold"/>
</dbReference>
<dbReference type="ESTHER" id="schcm-d8plm0">
    <property type="family name" value="Esterase_phb"/>
</dbReference>
<dbReference type="GO" id="GO:0052689">
    <property type="term" value="F:carboxylic ester hydrolase activity"/>
    <property type="evidence" value="ECO:0007669"/>
    <property type="project" value="UniProtKB-KW"/>
</dbReference>
<dbReference type="OMA" id="RMYIYVP"/>
<dbReference type="HOGENOM" id="CLU_027551_1_1_1"/>
<evidence type="ECO:0000256" key="2">
    <source>
        <dbReference type="ARBA" id="ARBA00022487"/>
    </source>
</evidence>
<evidence type="ECO:0000256" key="9">
    <source>
        <dbReference type="RuleBase" id="RU367147"/>
    </source>
</evidence>
<dbReference type="PANTHER" id="PTHR43037:SF3">
    <property type="entry name" value="FERULOYL ESTERASE B"/>
    <property type="match status" value="1"/>
</dbReference>
<protein>
    <recommendedName>
        <fullName evidence="9">Carboxylic ester hydrolase</fullName>
        <ecNumber evidence="9">3.1.1.-</ecNumber>
    </recommendedName>
</protein>
<comment type="subcellular location">
    <subcellularLocation>
        <location evidence="1 9">Secreted</location>
    </subcellularLocation>
</comment>
<dbReference type="PANTHER" id="PTHR43037">
    <property type="entry name" value="UNNAMED PRODUCT-RELATED"/>
    <property type="match status" value="1"/>
</dbReference>
<dbReference type="SUPFAM" id="SSF53474">
    <property type="entry name" value="alpha/beta-Hydrolases"/>
    <property type="match status" value="2"/>
</dbReference>
<dbReference type="STRING" id="578458.D8PLM0"/>
<dbReference type="Pfam" id="PF10503">
    <property type="entry name" value="Esterase_PHB"/>
    <property type="match status" value="1"/>
</dbReference>
<dbReference type="eggNOG" id="ENOG502QTDU">
    <property type="taxonomic scope" value="Eukaryota"/>
</dbReference>
<comment type="function">
    <text evidence="9">Esterase involved in the hydrolysis of xylan, a major structural heterogeneous polysaccharide found in plant biomass representing the second most abundant polysaccharide in the biosphere, after cellulose.</text>
</comment>
<reference evidence="10 11" key="1">
    <citation type="journal article" date="2010" name="Nat. Biotechnol.">
        <title>Genome sequence of the model mushroom Schizophyllum commune.</title>
        <authorList>
            <person name="Ohm R.A."/>
            <person name="de Jong J.F."/>
            <person name="Lugones L.G."/>
            <person name="Aerts A."/>
            <person name="Kothe E."/>
            <person name="Stajich J.E."/>
            <person name="de Vries R.P."/>
            <person name="Record E."/>
            <person name="Levasseur A."/>
            <person name="Baker S.E."/>
            <person name="Bartholomew K.A."/>
            <person name="Coutinho P.M."/>
            <person name="Erdmann S."/>
            <person name="Fowler T.J."/>
            <person name="Gathman A.C."/>
            <person name="Lombard V."/>
            <person name="Henrissat B."/>
            <person name="Knabe N."/>
            <person name="Kuees U."/>
            <person name="Lilly W.W."/>
            <person name="Lindquist E."/>
            <person name="Lucas S."/>
            <person name="Magnuson J.K."/>
            <person name="Piumi F."/>
            <person name="Raudaskoski M."/>
            <person name="Salamov A."/>
            <person name="Schmutz J."/>
            <person name="Schwarze F.W.M.R."/>
            <person name="vanKuyk P.A."/>
            <person name="Horton J.S."/>
            <person name="Grigoriev I.V."/>
            <person name="Woesten H.A.B."/>
        </authorList>
    </citation>
    <scope>NUCLEOTIDE SEQUENCE [LARGE SCALE GENOMIC DNA]</scope>
    <source>
        <strain evidence="11">H4-8 / FGSC 9210</strain>
    </source>
</reference>
<dbReference type="InterPro" id="IPR050955">
    <property type="entry name" value="Plant_Biomass_Hydrol_Est"/>
</dbReference>
<keyword evidence="2 9" id="KW-0719">Serine esterase</keyword>
<sequence length="296" mass="31708">MTLLGVALTALLAFSPLALGLSSTLEQVDDFGDNPTNVGMYYYKPENVTENPALIVAIHYCTGTGTAYFEGTPYAQLADEYGFIVIYPSSPNEGTCWDVSSFETLKHGAGGDSYGIANMVGYAQTDWGVDPARVFVTGTSSGAMMTNVLAAAYPDLFAAGIVYSGVAAGCFMSSTGGVDAWNSTCSTGASTATPEQWANVVYDMYPDYTGEYPRMQEYHGTADDALEYPNFAEEVKQWAGVFGYDAESPVQTLEDTPLEGYTKFVYGDRLQGISAEGVGHTVPVQGEEDLKWFGII</sequence>
<keyword evidence="4 9" id="KW-0732">Signal</keyword>
<dbReference type="EMBL" id="GL377302">
    <property type="protein sequence ID" value="EFJ02744.1"/>
    <property type="molecule type" value="Genomic_DNA"/>
</dbReference>
<dbReference type="Proteomes" id="UP000007431">
    <property type="component" value="Unassembled WGS sequence"/>
</dbReference>
<feature type="signal peptide" evidence="9">
    <location>
        <begin position="1"/>
        <end position="20"/>
    </location>
</feature>
<evidence type="ECO:0000256" key="7">
    <source>
        <dbReference type="ARBA" id="ARBA00023277"/>
    </source>
</evidence>
<accession>D8PLM0</accession>
<evidence type="ECO:0000256" key="8">
    <source>
        <dbReference type="ARBA" id="ARBA00023326"/>
    </source>
</evidence>
<evidence type="ECO:0000256" key="3">
    <source>
        <dbReference type="ARBA" id="ARBA00022525"/>
    </source>
</evidence>
<comment type="similarity">
    <text evidence="9">Belongs to the carbohydrate esterase 1 (CE1) family.</text>
</comment>